<sequence>MRNVIVILSLFVLFLTACSNDMNIDSLESESSNGEREEDNKQEWEKTEDNGEIDDQDNETRSIGETEEMEQSGTENTADSSAAGILGKSRDAMSAVSSFQTDGKFTIDVILDGSHSQEEVTTTYQVVLLENPMMYSHTVVNDESLIADVKMYVAHETIYFFDEFEGVWYSIPMDHIDIEMSTLLNVLDSEKLDEYAVQDQVFEVLDNGDHFLLSFSGTDDEFLSVISGTTVIDADVEWQFDHFEDFEGSGTYEIIIDKETYYILEYRLDFQLISKSSAELGETRYQGTYNYSNYNSIDEIIIPNEALEQAQSMIDY</sequence>
<feature type="signal peptide" evidence="2">
    <location>
        <begin position="1"/>
        <end position="19"/>
    </location>
</feature>
<organism evidence="3 4">
    <name type="scientific">Evansella tamaricis</name>
    <dbReference type="NCBI Taxonomy" id="2069301"/>
    <lineage>
        <taxon>Bacteria</taxon>
        <taxon>Bacillati</taxon>
        <taxon>Bacillota</taxon>
        <taxon>Bacilli</taxon>
        <taxon>Bacillales</taxon>
        <taxon>Bacillaceae</taxon>
        <taxon>Evansella</taxon>
    </lineage>
</organism>
<feature type="region of interest" description="Disordered" evidence="1">
    <location>
        <begin position="24"/>
        <end position="81"/>
    </location>
</feature>
<evidence type="ECO:0000256" key="1">
    <source>
        <dbReference type="SAM" id="MobiDB-lite"/>
    </source>
</evidence>
<dbReference type="Pfam" id="PF20316">
    <property type="entry name" value="DUF6612"/>
    <property type="match status" value="1"/>
</dbReference>
<feature type="compositionally biased region" description="Basic and acidic residues" evidence="1">
    <location>
        <begin position="33"/>
        <end position="49"/>
    </location>
</feature>
<dbReference type="InterPro" id="IPR046720">
    <property type="entry name" value="DUF6612"/>
</dbReference>
<name>A0ABS6JJD5_9BACI</name>
<proteinExistence type="predicted"/>
<evidence type="ECO:0000256" key="2">
    <source>
        <dbReference type="SAM" id="SignalP"/>
    </source>
</evidence>
<feature type="compositionally biased region" description="Polar residues" evidence="1">
    <location>
        <begin position="71"/>
        <end position="80"/>
    </location>
</feature>
<keyword evidence="2" id="KW-0732">Signal</keyword>
<feature type="chain" id="PRO_5045875887" evidence="2">
    <location>
        <begin position="20"/>
        <end position="316"/>
    </location>
</feature>
<dbReference type="RefSeq" id="WP_217066743.1">
    <property type="nucleotide sequence ID" value="NZ_JAHQCS010000102.1"/>
</dbReference>
<comment type="caution">
    <text evidence="3">The sequence shown here is derived from an EMBL/GenBank/DDBJ whole genome shotgun (WGS) entry which is preliminary data.</text>
</comment>
<accession>A0ABS6JJD5</accession>
<dbReference type="Proteomes" id="UP000784880">
    <property type="component" value="Unassembled WGS sequence"/>
</dbReference>
<dbReference type="EMBL" id="JAHQCS010000102">
    <property type="protein sequence ID" value="MBU9712565.1"/>
    <property type="molecule type" value="Genomic_DNA"/>
</dbReference>
<dbReference type="PROSITE" id="PS51257">
    <property type="entry name" value="PROKAR_LIPOPROTEIN"/>
    <property type="match status" value="1"/>
</dbReference>
<keyword evidence="4" id="KW-1185">Reference proteome</keyword>
<gene>
    <name evidence="3" type="ORF">KS419_12515</name>
</gene>
<evidence type="ECO:0000313" key="3">
    <source>
        <dbReference type="EMBL" id="MBU9712565.1"/>
    </source>
</evidence>
<reference evidence="3 4" key="1">
    <citation type="submission" date="2021-06" db="EMBL/GenBank/DDBJ databases">
        <title>Bacillus sp. RD4P76, an endophyte from a halophyte.</title>
        <authorList>
            <person name="Sun J.-Q."/>
        </authorList>
    </citation>
    <scope>NUCLEOTIDE SEQUENCE [LARGE SCALE GENOMIC DNA]</scope>
    <source>
        <strain evidence="3 4">CGMCC 1.15917</strain>
    </source>
</reference>
<protein>
    <submittedName>
        <fullName evidence="3">Uncharacterized protein</fullName>
    </submittedName>
</protein>
<evidence type="ECO:0000313" key="4">
    <source>
        <dbReference type="Proteomes" id="UP000784880"/>
    </source>
</evidence>